<dbReference type="InterPro" id="IPR042178">
    <property type="entry name" value="Serpin_sf_1"/>
</dbReference>
<dbReference type="Proteomes" id="UP000271162">
    <property type="component" value="Unassembled WGS sequence"/>
</dbReference>
<evidence type="ECO:0000313" key="5">
    <source>
        <dbReference type="Proteomes" id="UP000271162"/>
    </source>
</evidence>
<sequence length="195" mass="20858">MSAAVETDFGLNLLRQQSNMNDSVVLSPISVIFALAMVHAGARGSTKSQITSVIGPGNSDGEIQNYYSNLSTQVLNASNDVQTKIANGFFLNKQFTINETYESTIETAYSAEIQSTDFAAADKAAGIINDFISNATEGKISNMVTADSVQDAFAVIVNAIYFYAKWLKPFSKDSSENGTFCAADGSNREVAMTLA</sequence>
<dbReference type="Pfam" id="PF00079">
    <property type="entry name" value="Serpin"/>
    <property type="match status" value="1"/>
</dbReference>
<dbReference type="STRING" id="27835.A0A0N4XLA9"/>
<evidence type="ECO:0000259" key="3">
    <source>
        <dbReference type="SMART" id="SM00093"/>
    </source>
</evidence>
<comment type="similarity">
    <text evidence="1 2">Belongs to the serpin family.</text>
</comment>
<evidence type="ECO:0000313" key="6">
    <source>
        <dbReference type="WBParaSite" id="NBR_0000331101-mRNA-1"/>
    </source>
</evidence>
<name>A0A0N4XLA9_NIPBR</name>
<dbReference type="GO" id="GO:0005615">
    <property type="term" value="C:extracellular space"/>
    <property type="evidence" value="ECO:0007669"/>
    <property type="project" value="InterPro"/>
</dbReference>
<evidence type="ECO:0000256" key="2">
    <source>
        <dbReference type="RuleBase" id="RU000411"/>
    </source>
</evidence>
<proteinExistence type="inferred from homology"/>
<dbReference type="GO" id="GO:0004867">
    <property type="term" value="F:serine-type endopeptidase inhibitor activity"/>
    <property type="evidence" value="ECO:0007669"/>
    <property type="project" value="InterPro"/>
</dbReference>
<dbReference type="SMART" id="SM00093">
    <property type="entry name" value="SERPIN"/>
    <property type="match status" value="1"/>
</dbReference>
<dbReference type="PANTHER" id="PTHR11461:SF211">
    <property type="entry name" value="GH10112P-RELATED"/>
    <property type="match status" value="1"/>
</dbReference>
<dbReference type="AlphaFoldDB" id="A0A0N4XLA9"/>
<accession>A0A0N4XLA9</accession>
<dbReference type="PANTHER" id="PTHR11461">
    <property type="entry name" value="SERINE PROTEASE INHIBITOR, SERPIN"/>
    <property type="match status" value="1"/>
</dbReference>
<dbReference type="OMA" id="TTRVNSW"/>
<dbReference type="InterPro" id="IPR000215">
    <property type="entry name" value="Serpin_fam"/>
</dbReference>
<dbReference type="SUPFAM" id="SSF56574">
    <property type="entry name" value="Serpins"/>
    <property type="match status" value="1"/>
</dbReference>
<gene>
    <name evidence="4" type="ORF">NBR_LOCUS3312</name>
</gene>
<evidence type="ECO:0000256" key="1">
    <source>
        <dbReference type="ARBA" id="ARBA00009500"/>
    </source>
</evidence>
<organism evidence="6">
    <name type="scientific">Nippostrongylus brasiliensis</name>
    <name type="common">Rat hookworm</name>
    <dbReference type="NCBI Taxonomy" id="27835"/>
    <lineage>
        <taxon>Eukaryota</taxon>
        <taxon>Metazoa</taxon>
        <taxon>Ecdysozoa</taxon>
        <taxon>Nematoda</taxon>
        <taxon>Chromadorea</taxon>
        <taxon>Rhabditida</taxon>
        <taxon>Rhabditina</taxon>
        <taxon>Rhabditomorpha</taxon>
        <taxon>Strongyloidea</taxon>
        <taxon>Heligmosomidae</taxon>
        <taxon>Nippostrongylus</taxon>
    </lineage>
</organism>
<dbReference type="InterPro" id="IPR036186">
    <property type="entry name" value="Serpin_sf"/>
</dbReference>
<protein>
    <submittedName>
        <fullName evidence="6">SERPIN domain-containing protein</fullName>
    </submittedName>
</protein>
<feature type="domain" description="Serpin" evidence="3">
    <location>
        <begin position="11"/>
        <end position="195"/>
    </location>
</feature>
<dbReference type="Gene3D" id="3.30.497.10">
    <property type="entry name" value="Antithrombin, subunit I, domain 2"/>
    <property type="match status" value="1"/>
</dbReference>
<keyword evidence="5" id="KW-1185">Reference proteome</keyword>
<reference evidence="6" key="1">
    <citation type="submission" date="2017-02" db="UniProtKB">
        <authorList>
            <consortium name="WormBaseParasite"/>
        </authorList>
    </citation>
    <scope>IDENTIFICATION</scope>
</reference>
<evidence type="ECO:0000313" key="4">
    <source>
        <dbReference type="EMBL" id="VDL66901.1"/>
    </source>
</evidence>
<dbReference type="EMBL" id="UYSL01004821">
    <property type="protein sequence ID" value="VDL66901.1"/>
    <property type="molecule type" value="Genomic_DNA"/>
</dbReference>
<reference evidence="4 5" key="2">
    <citation type="submission" date="2018-11" db="EMBL/GenBank/DDBJ databases">
        <authorList>
            <consortium name="Pathogen Informatics"/>
        </authorList>
    </citation>
    <scope>NUCLEOTIDE SEQUENCE [LARGE SCALE GENOMIC DNA]</scope>
</reference>
<dbReference type="WBParaSite" id="NBR_0000331101-mRNA-1">
    <property type="protein sequence ID" value="NBR_0000331101-mRNA-1"/>
    <property type="gene ID" value="NBR_0000331101"/>
</dbReference>
<dbReference type="InterPro" id="IPR023796">
    <property type="entry name" value="Serpin_dom"/>
</dbReference>